<organism evidence="1">
    <name type="scientific">Chromera velia CCMP2878</name>
    <dbReference type="NCBI Taxonomy" id="1169474"/>
    <lineage>
        <taxon>Eukaryota</taxon>
        <taxon>Sar</taxon>
        <taxon>Alveolata</taxon>
        <taxon>Colpodellida</taxon>
        <taxon>Chromeraceae</taxon>
        <taxon>Chromera</taxon>
    </lineage>
</organism>
<dbReference type="AlphaFoldDB" id="A0A0G4F4X6"/>
<sequence length="526" mass="59128">MPSLPPKAPPLSPNSKTAYEAGLHQLGMQGVVLPFDQMHQHFVLHSRHLRSQPPPLFTYRALQIAIWRGDLELVRWICEEIGVNQLGGERWGADEAEAVDTLAMSPQQEMEYYTERRGFVSLAQHPHHNVKVLRYLMSSSHARPLFRASAEGQTQADVALRDLCDFLRWGNVTGLRVFEELAGDCYGLSEGEVEALWGRVVRAGLSSEQAPLVGWPAGDSGWFSANLVPCLIQAVALAAQTDTWPCEFNEKFFADTPPVGREQRLAVYEVANAYLFELGTSSWNAMRCCAALRFALSAARHGDPQSYVPLGNNKPYPYFGLRSIARDWDEHIVRGRHSDPEEPFFFSWLSFWRRRLDERMSILRTVTERATKLGVLDGMIEGAVGHLGFVIRKTGLWELSDLYDLWRGSCPGSRELDCLVPSLPLEAVLDPSDPRTEWALARQMQSFRKYKKKKEREERVGRVLGVIPGGPALQGLLFGGEDVETHWGTRLEVESFSAQVQAQVSADERAAGEVGREKKSCVGFFW</sequence>
<proteinExistence type="predicted"/>
<reference evidence="1" key="1">
    <citation type="submission" date="2014-11" db="EMBL/GenBank/DDBJ databases">
        <authorList>
            <person name="Otto D Thomas"/>
            <person name="Naeem Raeece"/>
        </authorList>
    </citation>
    <scope>NUCLEOTIDE SEQUENCE</scope>
</reference>
<name>A0A0G4F4X6_9ALVE</name>
<dbReference type="VEuPathDB" id="CryptoDB:Cvel_15092"/>
<dbReference type="EMBL" id="CDMZ01000113">
    <property type="protein sequence ID" value="CEM06985.1"/>
    <property type="molecule type" value="Genomic_DNA"/>
</dbReference>
<gene>
    <name evidence="1" type="ORF">Cvel_15092</name>
</gene>
<accession>A0A0G4F4X6</accession>
<protein>
    <submittedName>
        <fullName evidence="1">Uncharacterized protein</fullName>
    </submittedName>
</protein>
<evidence type="ECO:0000313" key="1">
    <source>
        <dbReference type="EMBL" id="CEM06985.1"/>
    </source>
</evidence>